<comment type="caution">
    <text evidence="12">The sequence shown here is derived from an EMBL/GenBank/DDBJ whole genome shotgun (WGS) entry which is preliminary data.</text>
</comment>
<comment type="function">
    <text evidence="9">Involved in the cellular defense against the biological effects of O6-methylguanine (O6-MeG) and O4-methylthymine (O4-MeT) in DNA. Repairs the methylated nucleobase in DNA by stoichiometrically transferring the methyl group to a cysteine residue in the enzyme. This is a suicide reaction: the enzyme is irreversibly inactivated.</text>
</comment>
<evidence type="ECO:0000256" key="1">
    <source>
        <dbReference type="ARBA" id="ARBA00001286"/>
    </source>
</evidence>
<keyword evidence="6 9" id="KW-0227">DNA damage</keyword>
<dbReference type="PROSITE" id="PS00374">
    <property type="entry name" value="MGMT"/>
    <property type="match status" value="1"/>
</dbReference>
<dbReference type="FunFam" id="1.10.10.10:FF:000214">
    <property type="entry name" value="Methylated-DNA--protein-cysteine methyltransferase"/>
    <property type="match status" value="1"/>
</dbReference>
<keyword evidence="13" id="KW-1185">Reference proteome</keyword>
<dbReference type="NCBIfam" id="TIGR00589">
    <property type="entry name" value="ogt"/>
    <property type="match status" value="1"/>
</dbReference>
<dbReference type="Gene3D" id="3.30.160.70">
    <property type="entry name" value="Methylated DNA-protein cysteine methyltransferase domain"/>
    <property type="match status" value="1"/>
</dbReference>
<dbReference type="Pfam" id="PF01035">
    <property type="entry name" value="DNA_binding_1"/>
    <property type="match status" value="1"/>
</dbReference>
<dbReference type="InterPro" id="IPR001497">
    <property type="entry name" value="MethylDNA_cys_MeTrfase_AS"/>
</dbReference>
<dbReference type="CDD" id="cd06445">
    <property type="entry name" value="ATase"/>
    <property type="match status" value="1"/>
</dbReference>
<dbReference type="InterPro" id="IPR023546">
    <property type="entry name" value="MGMT"/>
</dbReference>
<feature type="domain" description="Methylguanine DNA methyltransferase ribonuclease-like" evidence="11">
    <location>
        <begin position="3"/>
        <end position="101"/>
    </location>
</feature>
<comment type="similarity">
    <text evidence="2 9">Belongs to the MGMT family.</text>
</comment>
<evidence type="ECO:0000256" key="3">
    <source>
        <dbReference type="ARBA" id="ARBA00022490"/>
    </source>
</evidence>
<comment type="catalytic activity">
    <reaction evidence="8 9">
        <text>a 6-O-methyl-2'-deoxyguanosine in DNA + L-cysteinyl-[protein] = S-methyl-L-cysteinyl-[protein] + a 2'-deoxyguanosine in DNA</text>
        <dbReference type="Rhea" id="RHEA:24000"/>
        <dbReference type="Rhea" id="RHEA-COMP:10131"/>
        <dbReference type="Rhea" id="RHEA-COMP:10132"/>
        <dbReference type="Rhea" id="RHEA-COMP:11367"/>
        <dbReference type="Rhea" id="RHEA-COMP:11368"/>
        <dbReference type="ChEBI" id="CHEBI:29950"/>
        <dbReference type="ChEBI" id="CHEBI:82612"/>
        <dbReference type="ChEBI" id="CHEBI:85445"/>
        <dbReference type="ChEBI" id="CHEBI:85448"/>
        <dbReference type="EC" id="2.1.1.63"/>
    </reaction>
</comment>
<evidence type="ECO:0000256" key="4">
    <source>
        <dbReference type="ARBA" id="ARBA00022603"/>
    </source>
</evidence>
<evidence type="ECO:0000256" key="9">
    <source>
        <dbReference type="HAMAP-Rule" id="MF_00772"/>
    </source>
</evidence>
<dbReference type="Pfam" id="PF02870">
    <property type="entry name" value="Methyltransf_1N"/>
    <property type="match status" value="1"/>
</dbReference>
<dbReference type="Gene3D" id="1.10.10.10">
    <property type="entry name" value="Winged helix-like DNA-binding domain superfamily/Winged helix DNA-binding domain"/>
    <property type="match status" value="1"/>
</dbReference>
<dbReference type="SUPFAM" id="SSF53155">
    <property type="entry name" value="Methylated DNA-protein cysteine methyltransferase domain"/>
    <property type="match status" value="1"/>
</dbReference>
<evidence type="ECO:0000259" key="10">
    <source>
        <dbReference type="Pfam" id="PF01035"/>
    </source>
</evidence>
<dbReference type="InterPro" id="IPR036631">
    <property type="entry name" value="MGMT_N_sf"/>
</dbReference>
<organism evidence="12 13">
    <name type="scientific">Alteromonas portus</name>
    <dbReference type="NCBI Taxonomy" id="2565549"/>
    <lineage>
        <taxon>Bacteria</taxon>
        <taxon>Pseudomonadati</taxon>
        <taxon>Pseudomonadota</taxon>
        <taxon>Gammaproteobacteria</taxon>
        <taxon>Alteromonadales</taxon>
        <taxon>Alteromonadaceae</taxon>
        <taxon>Alteromonas/Salinimonas group</taxon>
        <taxon>Alteromonas</taxon>
    </lineage>
</organism>
<dbReference type="PANTHER" id="PTHR10815:SF5">
    <property type="entry name" value="METHYLATED-DNA--PROTEIN-CYSTEINE METHYLTRANSFERASE"/>
    <property type="match status" value="1"/>
</dbReference>
<dbReference type="AlphaFoldDB" id="A0A4U0ZEE0"/>
<dbReference type="InterPro" id="IPR036217">
    <property type="entry name" value="MethylDNA_cys_MeTrfase_DNAb"/>
</dbReference>
<dbReference type="SUPFAM" id="SSF46767">
    <property type="entry name" value="Methylated DNA-protein cysteine methyltransferase, C-terminal domain"/>
    <property type="match status" value="1"/>
</dbReference>
<feature type="active site" description="Nucleophile; methyl group acceptor" evidence="9">
    <location>
        <position position="157"/>
    </location>
</feature>
<dbReference type="InterPro" id="IPR036388">
    <property type="entry name" value="WH-like_DNA-bd_sf"/>
</dbReference>
<dbReference type="EC" id="2.1.1.63" evidence="9"/>
<evidence type="ECO:0000256" key="6">
    <source>
        <dbReference type="ARBA" id="ARBA00022763"/>
    </source>
</evidence>
<evidence type="ECO:0000256" key="2">
    <source>
        <dbReference type="ARBA" id="ARBA00008711"/>
    </source>
</evidence>
<comment type="miscellaneous">
    <text evidence="9">This enzyme catalyzes only one turnover and therefore is not strictly catalytic. According to one definition, an enzyme is a biocatalyst that acts repeatedly and over many reaction cycles.</text>
</comment>
<sequence length="192" mass="20972">MIHTGFVSSEQGLVKVEATQTGITSIAFVNAAEPENTPYSNRNEFAEFSTYQNEVLKGNQEHAERISDDMQAYSNAITDEACRQLRAYFDGKLNEFDLPLSAKGTAFQHSVWDALQQVKYGETASYLDIANAIGNPKAVRAVGMANGRNPIAIVVPCHRIIGSNKTLTGYAGGLPRKQYLLNLEGAQGVLWS</sequence>
<dbReference type="OrthoDB" id="9811249at2"/>
<dbReference type="PANTHER" id="PTHR10815">
    <property type="entry name" value="METHYLATED-DNA--PROTEIN-CYSTEINE METHYLTRANSFERASE"/>
    <property type="match status" value="1"/>
</dbReference>
<proteinExistence type="inferred from homology"/>
<keyword evidence="7 9" id="KW-0234">DNA repair</keyword>
<dbReference type="GO" id="GO:0005737">
    <property type="term" value="C:cytoplasm"/>
    <property type="evidence" value="ECO:0007669"/>
    <property type="project" value="UniProtKB-SubCell"/>
</dbReference>
<evidence type="ECO:0000313" key="12">
    <source>
        <dbReference type="EMBL" id="TKB02748.1"/>
    </source>
</evidence>
<dbReference type="GO" id="GO:0003908">
    <property type="term" value="F:methylated-DNA-[protein]-cysteine S-methyltransferase activity"/>
    <property type="evidence" value="ECO:0007669"/>
    <property type="project" value="UniProtKB-UniRule"/>
</dbReference>
<dbReference type="GO" id="GO:0006307">
    <property type="term" value="P:DNA alkylation repair"/>
    <property type="evidence" value="ECO:0007669"/>
    <property type="project" value="UniProtKB-UniRule"/>
</dbReference>
<evidence type="ECO:0000256" key="8">
    <source>
        <dbReference type="ARBA" id="ARBA00049348"/>
    </source>
</evidence>
<dbReference type="InterPro" id="IPR014048">
    <property type="entry name" value="MethylDNA_cys_MeTrfase_DNA-bd"/>
</dbReference>
<feature type="domain" description="Methylated-DNA-[protein]-cysteine S-methyltransferase DNA binding" evidence="10">
    <location>
        <begin position="106"/>
        <end position="186"/>
    </location>
</feature>
<name>A0A4U0ZEE0_9ALTE</name>
<evidence type="ECO:0000256" key="5">
    <source>
        <dbReference type="ARBA" id="ARBA00022679"/>
    </source>
</evidence>
<keyword evidence="4 9" id="KW-0489">Methyltransferase</keyword>
<comment type="catalytic activity">
    <reaction evidence="1 9">
        <text>a 4-O-methyl-thymidine in DNA + L-cysteinyl-[protein] = a thymidine in DNA + S-methyl-L-cysteinyl-[protein]</text>
        <dbReference type="Rhea" id="RHEA:53428"/>
        <dbReference type="Rhea" id="RHEA-COMP:10131"/>
        <dbReference type="Rhea" id="RHEA-COMP:10132"/>
        <dbReference type="Rhea" id="RHEA-COMP:13555"/>
        <dbReference type="Rhea" id="RHEA-COMP:13556"/>
        <dbReference type="ChEBI" id="CHEBI:29950"/>
        <dbReference type="ChEBI" id="CHEBI:82612"/>
        <dbReference type="ChEBI" id="CHEBI:137386"/>
        <dbReference type="ChEBI" id="CHEBI:137387"/>
        <dbReference type="EC" id="2.1.1.63"/>
    </reaction>
</comment>
<gene>
    <name evidence="12" type="ORF">E5672_12855</name>
</gene>
<keyword evidence="5 9" id="KW-0808">Transferase</keyword>
<dbReference type="RefSeq" id="WP_136782549.1">
    <property type="nucleotide sequence ID" value="NZ_SWCO01000007.1"/>
</dbReference>
<reference evidence="12 13" key="1">
    <citation type="submission" date="2019-04" db="EMBL/GenBank/DDBJ databases">
        <title>Alteromonas portus sp. nov., an alginate lyase-excreting marine bacterium.</title>
        <authorList>
            <person name="Huang H."/>
            <person name="Mo K."/>
            <person name="Bao S."/>
        </authorList>
    </citation>
    <scope>NUCLEOTIDE SEQUENCE [LARGE SCALE GENOMIC DNA]</scope>
    <source>
        <strain evidence="12 13">HB161718</strain>
    </source>
</reference>
<dbReference type="GO" id="GO:0032259">
    <property type="term" value="P:methylation"/>
    <property type="evidence" value="ECO:0007669"/>
    <property type="project" value="UniProtKB-KW"/>
</dbReference>
<dbReference type="HAMAP" id="MF_00772">
    <property type="entry name" value="OGT"/>
    <property type="match status" value="1"/>
</dbReference>
<accession>A0A4U0ZEE0</accession>
<keyword evidence="3 9" id="KW-0963">Cytoplasm</keyword>
<evidence type="ECO:0000259" key="11">
    <source>
        <dbReference type="Pfam" id="PF02870"/>
    </source>
</evidence>
<dbReference type="Proteomes" id="UP000305471">
    <property type="component" value="Unassembled WGS sequence"/>
</dbReference>
<comment type="subcellular location">
    <subcellularLocation>
        <location evidence="9">Cytoplasm</location>
    </subcellularLocation>
</comment>
<dbReference type="EMBL" id="SWCO01000007">
    <property type="protein sequence ID" value="TKB02748.1"/>
    <property type="molecule type" value="Genomic_DNA"/>
</dbReference>
<dbReference type="InterPro" id="IPR008332">
    <property type="entry name" value="MethylG_MeTrfase_N"/>
</dbReference>
<evidence type="ECO:0000313" key="13">
    <source>
        <dbReference type="Proteomes" id="UP000305471"/>
    </source>
</evidence>
<evidence type="ECO:0000256" key="7">
    <source>
        <dbReference type="ARBA" id="ARBA00023204"/>
    </source>
</evidence>
<protein>
    <recommendedName>
        <fullName evidence="9">Methylated-DNA--protein-cysteine methyltransferase</fullName>
        <ecNumber evidence="9">2.1.1.63</ecNumber>
    </recommendedName>
    <alternativeName>
        <fullName evidence="9">6-O-methylguanine-DNA methyltransferase</fullName>
        <shortName evidence="9">MGMT</shortName>
    </alternativeName>
    <alternativeName>
        <fullName evidence="9">O-6-methylguanine-DNA-alkyltransferase</fullName>
    </alternativeName>
</protein>